<name>A0A316VKY7_9BASI</name>
<dbReference type="RefSeq" id="XP_025358432.1">
    <property type="nucleotide sequence ID" value="XM_025500738.1"/>
</dbReference>
<evidence type="ECO:0000313" key="3">
    <source>
        <dbReference type="Proteomes" id="UP000245771"/>
    </source>
</evidence>
<dbReference type="AlphaFoldDB" id="A0A316VKY7"/>
<feature type="compositionally biased region" description="Basic and acidic residues" evidence="1">
    <location>
        <begin position="379"/>
        <end position="388"/>
    </location>
</feature>
<feature type="region of interest" description="Disordered" evidence="1">
    <location>
        <begin position="379"/>
        <end position="522"/>
    </location>
</feature>
<feature type="compositionally biased region" description="Polar residues" evidence="1">
    <location>
        <begin position="654"/>
        <end position="666"/>
    </location>
</feature>
<feature type="compositionally biased region" description="Polar residues" evidence="1">
    <location>
        <begin position="619"/>
        <end position="628"/>
    </location>
</feature>
<gene>
    <name evidence="2" type="ORF">FA14DRAFT_177408</name>
</gene>
<dbReference type="InParanoid" id="A0A316VKY7"/>
<dbReference type="OrthoDB" id="2555595at2759"/>
<reference evidence="2 3" key="1">
    <citation type="journal article" date="2018" name="Mol. Biol. Evol.">
        <title>Broad Genomic Sampling Reveals a Smut Pathogenic Ancestry of the Fungal Clade Ustilaginomycotina.</title>
        <authorList>
            <person name="Kijpornyongpan T."/>
            <person name="Mondo S.J."/>
            <person name="Barry K."/>
            <person name="Sandor L."/>
            <person name="Lee J."/>
            <person name="Lipzen A."/>
            <person name="Pangilinan J."/>
            <person name="LaButti K."/>
            <person name="Hainaut M."/>
            <person name="Henrissat B."/>
            <person name="Grigoriev I.V."/>
            <person name="Spatafora J.W."/>
            <person name="Aime M.C."/>
        </authorList>
    </citation>
    <scope>NUCLEOTIDE SEQUENCE [LARGE SCALE GENOMIC DNA]</scope>
    <source>
        <strain evidence="2 3">MCA 3882</strain>
    </source>
</reference>
<evidence type="ECO:0008006" key="4">
    <source>
        <dbReference type="Google" id="ProtNLM"/>
    </source>
</evidence>
<feature type="compositionally biased region" description="Polar residues" evidence="1">
    <location>
        <begin position="473"/>
        <end position="489"/>
    </location>
</feature>
<dbReference type="Proteomes" id="UP000245771">
    <property type="component" value="Unassembled WGS sequence"/>
</dbReference>
<accession>A0A316VKY7</accession>
<proteinExistence type="predicted"/>
<feature type="compositionally biased region" description="Polar residues" evidence="1">
    <location>
        <begin position="177"/>
        <end position="216"/>
    </location>
</feature>
<sequence>MLDQHQGYLLAGEHGQYTPVTRNESRPEKVLHLRLSAEALEQLTREDVRISIRAIDDANTILTINDAQHNLQKSTEASPHHIYRLEQQGSSSRSSGYSQLSHVGEVQTKYAIRPNSTPSSTATSRLKERRELEEARKLEHRAVLLDSAPVSNKPSKSTSGLKLRAKGLAPANKGSPLLQSRSGTPIDSHSQSLPGSPNIGSGHNSVQNTPTNQAKSSPLKRENSPTGLRRQLVQLLAKGPLSRRDIVRESHFAEPQVVSVLGPIANTPDTLQPKGSSVSSTRKFTGPVNRRNSVGGSIASSSDNSSHSTVYALKDECYTELLVKDWEGYSMEEKIQISARMEMALDRLGIPHNAVERDQLVRVPAEKRIRLFEKLDLGEGVSEDDHSSKSAHSARPKASTSKKPTTKDRLARAAKGKLSSPRITPVNAKQATSADKEHLTKTKAARTSLPRSADARETTMQQDIPSATKRKTTSAPRTSTSGNGSVSHKSTNRKDIEYTDSSDDDENLRSRGRALSAVSQKADTIAGDSKPLVDLTVNRPKNGSISSLNLAREPWLEVRSTKQWHELAKRFHRVYDEYQKGLSRVRDEEDMIKSELRLANKEEEEKDVSSRGNRRDSVSSRNTRSTRGNKAAKDEDEPMLSPSDEREEGEASPTIGQDAQMSSTTFAWRHGGVKATQAFPSSDSQPMPLEDLEDLVGSVLELEGQLRRMKTVLQTSKEDLEA</sequence>
<keyword evidence="3" id="KW-1185">Reference proteome</keyword>
<dbReference type="STRING" id="1280837.A0A316VKY7"/>
<feature type="region of interest" description="Disordered" evidence="1">
    <location>
        <begin position="107"/>
        <end position="130"/>
    </location>
</feature>
<feature type="compositionally biased region" description="Low complexity" evidence="1">
    <location>
        <begin position="293"/>
        <end position="305"/>
    </location>
</feature>
<feature type="compositionally biased region" description="Polar residues" evidence="1">
    <location>
        <begin position="114"/>
        <end position="124"/>
    </location>
</feature>
<protein>
    <recommendedName>
        <fullName evidence="4">RNA polymerase II elongation factor ELL N-terminal domain-containing protein</fullName>
    </recommendedName>
</protein>
<feature type="compositionally biased region" description="Basic and acidic residues" evidence="1">
    <location>
        <begin position="600"/>
        <end position="618"/>
    </location>
</feature>
<feature type="region of interest" description="Disordered" evidence="1">
    <location>
        <begin position="600"/>
        <end position="669"/>
    </location>
</feature>
<feature type="compositionally biased region" description="Polar residues" evidence="1">
    <location>
        <begin position="267"/>
        <end position="283"/>
    </location>
</feature>
<dbReference type="GeneID" id="37022519"/>
<evidence type="ECO:0000313" key="2">
    <source>
        <dbReference type="EMBL" id="PWN38130.1"/>
    </source>
</evidence>
<organism evidence="2 3">
    <name type="scientific">Meira miltonrushii</name>
    <dbReference type="NCBI Taxonomy" id="1280837"/>
    <lineage>
        <taxon>Eukaryota</taxon>
        <taxon>Fungi</taxon>
        <taxon>Dikarya</taxon>
        <taxon>Basidiomycota</taxon>
        <taxon>Ustilaginomycotina</taxon>
        <taxon>Exobasidiomycetes</taxon>
        <taxon>Exobasidiales</taxon>
        <taxon>Brachybasidiaceae</taxon>
        <taxon>Meira</taxon>
    </lineage>
</organism>
<feature type="compositionally biased region" description="Polar residues" evidence="1">
    <location>
        <begin position="149"/>
        <end position="160"/>
    </location>
</feature>
<evidence type="ECO:0000256" key="1">
    <source>
        <dbReference type="SAM" id="MobiDB-lite"/>
    </source>
</evidence>
<feature type="region of interest" description="Disordered" evidence="1">
    <location>
        <begin position="264"/>
        <end position="305"/>
    </location>
</feature>
<feature type="region of interest" description="Disordered" evidence="1">
    <location>
        <begin position="145"/>
        <end position="229"/>
    </location>
</feature>
<dbReference type="EMBL" id="KZ819602">
    <property type="protein sequence ID" value="PWN38130.1"/>
    <property type="molecule type" value="Genomic_DNA"/>
</dbReference>